<accession>A0A372JR20</accession>
<dbReference type="InterPro" id="IPR036689">
    <property type="entry name" value="ESAT-6-like_sf"/>
</dbReference>
<sequence length="99" mass="11297">MTHRPVRVDLGQMGRTVEAFEAVRKEFVNCLSALDDDLKAHLDQWEGDARIAYDAAHREWTDAAADMADQIAFLRHWLTVGHRNYSGALDATIKTWQID</sequence>
<evidence type="ECO:0008006" key="3">
    <source>
        <dbReference type="Google" id="ProtNLM"/>
    </source>
</evidence>
<protein>
    <recommendedName>
        <fullName evidence="3">WXG100 family type VII secretion target</fullName>
    </recommendedName>
</protein>
<keyword evidence="2" id="KW-1185">Reference proteome</keyword>
<dbReference type="AlphaFoldDB" id="A0A372JR20"/>
<dbReference type="OrthoDB" id="4278078at2"/>
<dbReference type="SUPFAM" id="SSF140453">
    <property type="entry name" value="EsxAB dimer-like"/>
    <property type="match status" value="1"/>
</dbReference>
<proteinExistence type="predicted"/>
<dbReference type="InterPro" id="IPR010310">
    <property type="entry name" value="T7SS_ESAT-6-like"/>
</dbReference>
<dbReference type="Pfam" id="PF06013">
    <property type="entry name" value="WXG100"/>
    <property type="match status" value="1"/>
</dbReference>
<dbReference type="RefSeq" id="WP_117356781.1">
    <property type="nucleotide sequence ID" value="NZ_QURH01000146.1"/>
</dbReference>
<evidence type="ECO:0000313" key="1">
    <source>
        <dbReference type="EMBL" id="RFU42214.1"/>
    </source>
</evidence>
<dbReference type="Gene3D" id="1.10.287.1060">
    <property type="entry name" value="ESAT-6-like"/>
    <property type="match status" value="1"/>
</dbReference>
<gene>
    <name evidence="1" type="ORF">DZF91_07650</name>
</gene>
<reference evidence="1 2" key="1">
    <citation type="submission" date="2018-08" db="EMBL/GenBank/DDBJ databases">
        <title>Actinomadura jelena sp. nov., a novel Actinomycete isolated from soil in Chad.</title>
        <authorList>
            <person name="Shi L."/>
        </authorList>
    </citation>
    <scope>NUCLEOTIDE SEQUENCE [LARGE SCALE GENOMIC DNA]</scope>
    <source>
        <strain evidence="1 2">NEAU-G17</strain>
    </source>
</reference>
<name>A0A372JR20_9ACTN</name>
<dbReference type="EMBL" id="QURH01000146">
    <property type="protein sequence ID" value="RFU42214.1"/>
    <property type="molecule type" value="Genomic_DNA"/>
</dbReference>
<organism evidence="1 2">
    <name type="scientific">Actinomadura logoneensis</name>
    <dbReference type="NCBI Taxonomy" id="2293572"/>
    <lineage>
        <taxon>Bacteria</taxon>
        <taxon>Bacillati</taxon>
        <taxon>Actinomycetota</taxon>
        <taxon>Actinomycetes</taxon>
        <taxon>Streptosporangiales</taxon>
        <taxon>Thermomonosporaceae</taxon>
        <taxon>Actinomadura</taxon>
    </lineage>
</organism>
<evidence type="ECO:0000313" key="2">
    <source>
        <dbReference type="Proteomes" id="UP000261811"/>
    </source>
</evidence>
<comment type="caution">
    <text evidence="1">The sequence shown here is derived from an EMBL/GenBank/DDBJ whole genome shotgun (WGS) entry which is preliminary data.</text>
</comment>
<dbReference type="Proteomes" id="UP000261811">
    <property type="component" value="Unassembled WGS sequence"/>
</dbReference>